<dbReference type="Pfam" id="PF21634">
    <property type="entry name" value="MOV-10_beta-barrel"/>
    <property type="match status" value="1"/>
</dbReference>
<comment type="catalytic activity">
    <reaction evidence="4">
        <text>ATP + H2O = ADP + phosphate + H(+)</text>
        <dbReference type="Rhea" id="RHEA:13065"/>
        <dbReference type="ChEBI" id="CHEBI:15377"/>
        <dbReference type="ChEBI" id="CHEBI:15378"/>
        <dbReference type="ChEBI" id="CHEBI:30616"/>
        <dbReference type="ChEBI" id="CHEBI:43474"/>
        <dbReference type="ChEBI" id="CHEBI:456216"/>
        <dbReference type="EC" id="3.6.4.13"/>
    </reaction>
</comment>
<dbReference type="PANTHER" id="PTHR10887">
    <property type="entry name" value="DNA2/NAM7 HELICASE FAMILY"/>
    <property type="match status" value="1"/>
</dbReference>
<dbReference type="GeneID" id="19211027"/>
<organism evidence="8 9">
    <name type="scientific">Coniophora puteana (strain RWD-64-598)</name>
    <name type="common">Brown rot fungus</name>
    <dbReference type="NCBI Taxonomy" id="741705"/>
    <lineage>
        <taxon>Eukaryota</taxon>
        <taxon>Fungi</taxon>
        <taxon>Dikarya</taxon>
        <taxon>Basidiomycota</taxon>
        <taxon>Agaricomycotina</taxon>
        <taxon>Agaricomycetes</taxon>
        <taxon>Agaricomycetidae</taxon>
        <taxon>Boletales</taxon>
        <taxon>Coniophorineae</taxon>
        <taxon>Coniophoraceae</taxon>
        <taxon>Coniophora</taxon>
    </lineage>
</organism>
<name>R7SDU8_CONPW</name>
<keyword evidence="9" id="KW-1185">Reference proteome</keyword>
<dbReference type="CDD" id="cd18808">
    <property type="entry name" value="SF1_C_Upf1"/>
    <property type="match status" value="1"/>
</dbReference>
<dbReference type="GO" id="GO:0016787">
    <property type="term" value="F:hydrolase activity"/>
    <property type="evidence" value="ECO:0007669"/>
    <property type="project" value="UniProtKB-KW"/>
</dbReference>
<dbReference type="Proteomes" id="UP000053558">
    <property type="component" value="Unassembled WGS sequence"/>
</dbReference>
<sequence>MHTYDSHFRALSFVAELDERRELMRRGAGSLKIESQYPYYAIRMQGIAERLPNLHVGDFIKVKRIQAAAGDQNFEGRVQRIDLNKVVIHFSDKFRASRHNNDKFDVQFSFNSMPYRRQHRALEFVAESVRLLFPQPGPEARAWRSPVNLLPISPNILDNVEQMQAVKAIVQAPPGSAPFIIFGPPGTGKTSTVVEAIHQLLAKSADVRVLACTPTNTAADVLAIKLATGPAKLEPDVLFRLNAIWRGRGQDLDNVPDTYPNELLDPYSEINENNVFAIPTKEKLGSFRVVVATCASAGVAESLGLPRGHFTHIIIDEAAQCVEPVTNGAILPLADEGTNVVLAGDPKQLGASCHSKLARAFGLKVSYMERLMKRTIYDLRHAEGIRIMKLKKNFRNHPSIIHFSNQVFYEGELQPMGNADVRMLEQAPSVRNKFPVIFHAIVGEEKHEVGSPSYYNESEALVVKRYVDELRDGYTAGGQLIKLDSEDIGIITPYLDQQHVMKDLCGRKGLKIGTVESFQGQERRVIIVSTVRSRNLGFVSEPQRINVALTRARALVIVVGNPLALAEDPYWRTLLLYINQRGGWRGNPRAADIPALTDSVVRAHDEAMMSGSKTAEAKADAADLLKRLRSVIDTIPPPL</sequence>
<evidence type="ECO:0000259" key="5">
    <source>
        <dbReference type="Pfam" id="PF13086"/>
    </source>
</evidence>
<accession>R7SDU8</accession>
<dbReference type="InterPro" id="IPR027417">
    <property type="entry name" value="P-loop_NTPase"/>
</dbReference>
<dbReference type="GO" id="GO:0005829">
    <property type="term" value="C:cytosol"/>
    <property type="evidence" value="ECO:0007669"/>
    <property type="project" value="TreeGrafter"/>
</dbReference>
<dbReference type="eggNOG" id="KOG1804">
    <property type="taxonomic scope" value="Eukaryota"/>
</dbReference>
<dbReference type="InterPro" id="IPR026122">
    <property type="entry name" value="MOV-10/SDE3_DEXXQ/H-box"/>
</dbReference>
<evidence type="ECO:0000259" key="6">
    <source>
        <dbReference type="Pfam" id="PF13087"/>
    </source>
</evidence>
<evidence type="ECO:0000256" key="3">
    <source>
        <dbReference type="ARBA" id="ARBA00023158"/>
    </source>
</evidence>
<feature type="domain" description="DNA2/NAM7 helicase helicase" evidence="5">
    <location>
        <begin position="159"/>
        <end position="228"/>
    </location>
</feature>
<evidence type="ECO:0000313" key="8">
    <source>
        <dbReference type="EMBL" id="EIW74341.1"/>
    </source>
</evidence>
<dbReference type="RefSeq" id="XP_007775363.1">
    <property type="nucleotide sequence ID" value="XM_007777173.1"/>
</dbReference>
<evidence type="ECO:0000256" key="1">
    <source>
        <dbReference type="ARBA" id="ARBA00005601"/>
    </source>
</evidence>
<dbReference type="Pfam" id="PF13087">
    <property type="entry name" value="AAA_12"/>
    <property type="match status" value="1"/>
</dbReference>
<reference evidence="9" key="1">
    <citation type="journal article" date="2012" name="Science">
        <title>The Paleozoic origin of enzymatic lignin decomposition reconstructed from 31 fungal genomes.</title>
        <authorList>
            <person name="Floudas D."/>
            <person name="Binder M."/>
            <person name="Riley R."/>
            <person name="Barry K."/>
            <person name="Blanchette R.A."/>
            <person name="Henrissat B."/>
            <person name="Martinez A.T."/>
            <person name="Otillar R."/>
            <person name="Spatafora J.W."/>
            <person name="Yadav J.S."/>
            <person name="Aerts A."/>
            <person name="Benoit I."/>
            <person name="Boyd A."/>
            <person name="Carlson A."/>
            <person name="Copeland A."/>
            <person name="Coutinho P.M."/>
            <person name="de Vries R.P."/>
            <person name="Ferreira P."/>
            <person name="Findley K."/>
            <person name="Foster B."/>
            <person name="Gaskell J."/>
            <person name="Glotzer D."/>
            <person name="Gorecki P."/>
            <person name="Heitman J."/>
            <person name="Hesse C."/>
            <person name="Hori C."/>
            <person name="Igarashi K."/>
            <person name="Jurgens J.A."/>
            <person name="Kallen N."/>
            <person name="Kersten P."/>
            <person name="Kohler A."/>
            <person name="Kuees U."/>
            <person name="Kumar T.K.A."/>
            <person name="Kuo A."/>
            <person name="LaButti K."/>
            <person name="Larrondo L.F."/>
            <person name="Lindquist E."/>
            <person name="Ling A."/>
            <person name="Lombard V."/>
            <person name="Lucas S."/>
            <person name="Lundell T."/>
            <person name="Martin R."/>
            <person name="McLaughlin D.J."/>
            <person name="Morgenstern I."/>
            <person name="Morin E."/>
            <person name="Murat C."/>
            <person name="Nagy L.G."/>
            <person name="Nolan M."/>
            <person name="Ohm R.A."/>
            <person name="Patyshakuliyeva A."/>
            <person name="Rokas A."/>
            <person name="Ruiz-Duenas F.J."/>
            <person name="Sabat G."/>
            <person name="Salamov A."/>
            <person name="Samejima M."/>
            <person name="Schmutz J."/>
            <person name="Slot J.C."/>
            <person name="St John F."/>
            <person name="Stenlid J."/>
            <person name="Sun H."/>
            <person name="Sun S."/>
            <person name="Syed K."/>
            <person name="Tsang A."/>
            <person name="Wiebenga A."/>
            <person name="Young D."/>
            <person name="Pisabarro A."/>
            <person name="Eastwood D.C."/>
            <person name="Martin F."/>
            <person name="Cullen D."/>
            <person name="Grigoriev I.V."/>
            <person name="Hibbett D.S."/>
        </authorList>
    </citation>
    <scope>NUCLEOTIDE SEQUENCE [LARGE SCALE GENOMIC DNA]</scope>
    <source>
        <strain evidence="9">RWD-64-598 SS2</strain>
    </source>
</reference>
<dbReference type="InterPro" id="IPR049080">
    <property type="entry name" value="MOV-10-like_beta-barrel"/>
</dbReference>
<dbReference type="InterPro" id="IPR041677">
    <property type="entry name" value="DNA2/NAM7_AAA_11"/>
</dbReference>
<evidence type="ECO:0000313" key="9">
    <source>
        <dbReference type="Proteomes" id="UP000053558"/>
    </source>
</evidence>
<dbReference type="GO" id="GO:0032574">
    <property type="term" value="F:5'-3' RNA helicase activity"/>
    <property type="evidence" value="ECO:0007669"/>
    <property type="project" value="InterPro"/>
</dbReference>
<dbReference type="OrthoDB" id="6513042at2759"/>
<feature type="domain" description="Helicase MOV-10-like beta-barrel" evidence="7">
    <location>
        <begin position="36"/>
        <end position="108"/>
    </location>
</feature>
<dbReference type="Pfam" id="PF13086">
    <property type="entry name" value="AAA_11"/>
    <property type="match status" value="2"/>
</dbReference>
<feature type="domain" description="DNA2/NAM7 helicase helicase" evidence="5">
    <location>
        <begin position="281"/>
        <end position="356"/>
    </location>
</feature>
<dbReference type="InterPro" id="IPR047187">
    <property type="entry name" value="SF1_C_Upf1"/>
</dbReference>
<comment type="similarity">
    <text evidence="1">Belongs to the DNA2/NAM7 helicase family. SDE3 subfamily.</text>
</comment>
<proteinExistence type="inferred from homology"/>
<evidence type="ECO:0000256" key="4">
    <source>
        <dbReference type="ARBA" id="ARBA00047984"/>
    </source>
</evidence>
<evidence type="ECO:0000259" key="7">
    <source>
        <dbReference type="Pfam" id="PF21634"/>
    </source>
</evidence>
<dbReference type="EC" id="3.6.4.13" evidence="2"/>
<dbReference type="KEGG" id="cput:CONPUDRAFT_85841"/>
<dbReference type="AlphaFoldDB" id="R7SDU8"/>
<dbReference type="CDD" id="cd18038">
    <property type="entry name" value="DEXXQc_Helz-like"/>
    <property type="match status" value="1"/>
</dbReference>
<keyword evidence="8" id="KW-0378">Hydrolase</keyword>
<dbReference type="SUPFAM" id="SSF52540">
    <property type="entry name" value="P-loop containing nucleoside triphosphate hydrolases"/>
    <property type="match status" value="1"/>
</dbReference>
<dbReference type="GO" id="GO:0035194">
    <property type="term" value="P:regulatory ncRNA-mediated post-transcriptional gene silencing"/>
    <property type="evidence" value="ECO:0007669"/>
    <property type="project" value="TreeGrafter"/>
</dbReference>
<dbReference type="InterPro" id="IPR045055">
    <property type="entry name" value="DNA2/NAM7-like"/>
</dbReference>
<dbReference type="PANTHER" id="PTHR10887:SF365">
    <property type="entry name" value="HELICASE WITH ZINC FINGER DOMAIN-RELATED"/>
    <property type="match status" value="1"/>
</dbReference>
<dbReference type="Gene3D" id="3.40.50.300">
    <property type="entry name" value="P-loop containing nucleotide triphosphate hydrolases"/>
    <property type="match status" value="2"/>
</dbReference>
<dbReference type="EMBL" id="JH711592">
    <property type="protein sequence ID" value="EIW74341.1"/>
    <property type="molecule type" value="Genomic_DNA"/>
</dbReference>
<dbReference type="InterPro" id="IPR041679">
    <property type="entry name" value="DNA2/NAM7-like_C"/>
</dbReference>
<dbReference type="GO" id="GO:0003723">
    <property type="term" value="F:RNA binding"/>
    <property type="evidence" value="ECO:0007669"/>
    <property type="project" value="InterPro"/>
</dbReference>
<feature type="domain" description="DNA2/NAM7 helicase-like C-terminal" evidence="6">
    <location>
        <begin position="364"/>
        <end position="561"/>
    </location>
</feature>
<keyword evidence="3" id="KW-0943">RNA-mediated gene silencing</keyword>
<evidence type="ECO:0000256" key="2">
    <source>
        <dbReference type="ARBA" id="ARBA00012552"/>
    </source>
</evidence>
<gene>
    <name evidence="8" type="ORF">CONPUDRAFT_85841</name>
</gene>
<protein>
    <recommendedName>
        <fullName evidence="2">RNA helicase</fullName>
        <ecNumber evidence="2">3.6.4.13</ecNumber>
    </recommendedName>
</protein>